<proteinExistence type="predicted"/>
<keyword evidence="1" id="KW-0732">Signal</keyword>
<keyword evidence="3" id="KW-1185">Reference proteome</keyword>
<accession>A0ABW0AXM3</accession>
<organism evidence="2 3">
    <name type="scientific">Streptomyces mutomycini</name>
    <dbReference type="NCBI Taxonomy" id="284036"/>
    <lineage>
        <taxon>Bacteria</taxon>
        <taxon>Bacillati</taxon>
        <taxon>Actinomycetota</taxon>
        <taxon>Actinomycetes</taxon>
        <taxon>Kitasatosporales</taxon>
        <taxon>Streptomycetaceae</taxon>
        <taxon>Streptomyces</taxon>
    </lineage>
</organism>
<feature type="chain" id="PRO_5046556868" evidence="1">
    <location>
        <begin position="30"/>
        <end position="91"/>
    </location>
</feature>
<reference evidence="3" key="1">
    <citation type="journal article" date="2019" name="Int. J. Syst. Evol. Microbiol.">
        <title>The Global Catalogue of Microorganisms (GCM) 10K type strain sequencing project: providing services to taxonomists for standard genome sequencing and annotation.</title>
        <authorList>
            <consortium name="The Broad Institute Genomics Platform"/>
            <consortium name="The Broad Institute Genome Sequencing Center for Infectious Disease"/>
            <person name="Wu L."/>
            <person name="Ma J."/>
        </authorList>
    </citation>
    <scope>NUCLEOTIDE SEQUENCE [LARGE SCALE GENOMIC DNA]</scope>
    <source>
        <strain evidence="3">CGMCC 4.1721</strain>
    </source>
</reference>
<name>A0ABW0AXM3_9ACTN</name>
<protein>
    <submittedName>
        <fullName evidence="2">Uncharacterized protein</fullName>
    </submittedName>
</protein>
<evidence type="ECO:0000313" key="3">
    <source>
        <dbReference type="Proteomes" id="UP001596208"/>
    </source>
</evidence>
<evidence type="ECO:0000256" key="1">
    <source>
        <dbReference type="SAM" id="SignalP"/>
    </source>
</evidence>
<dbReference type="RefSeq" id="WP_031096428.1">
    <property type="nucleotide sequence ID" value="NZ_JBFADZ010000007.1"/>
</dbReference>
<dbReference type="Proteomes" id="UP001596208">
    <property type="component" value="Unassembled WGS sequence"/>
</dbReference>
<dbReference type="EMBL" id="JBHSKI010000001">
    <property type="protein sequence ID" value="MFC5169675.1"/>
    <property type="molecule type" value="Genomic_DNA"/>
</dbReference>
<feature type="signal peptide" evidence="1">
    <location>
        <begin position="1"/>
        <end position="29"/>
    </location>
</feature>
<gene>
    <name evidence="2" type="ORF">ACFPRK_03510</name>
</gene>
<sequence>MKTGRTGAVAAIAGAAVALSTFAAPAAQAADTGITVSRIVVNGGKSVIVGTSDEKAPPVTFRITLPTGYSTADWSAWDAAPYLYHGTTAVK</sequence>
<comment type="caution">
    <text evidence="2">The sequence shown here is derived from an EMBL/GenBank/DDBJ whole genome shotgun (WGS) entry which is preliminary data.</text>
</comment>
<evidence type="ECO:0000313" key="2">
    <source>
        <dbReference type="EMBL" id="MFC5169675.1"/>
    </source>
</evidence>